<accession>A0A944MC04</accession>
<dbReference type="InterPro" id="IPR024393">
    <property type="entry name" value="MscS_porin"/>
</dbReference>
<feature type="transmembrane region" description="Helical" evidence="8">
    <location>
        <begin position="913"/>
        <end position="934"/>
    </location>
</feature>
<dbReference type="Pfam" id="PF21088">
    <property type="entry name" value="MS_channel_1st"/>
    <property type="match status" value="1"/>
</dbReference>
<dbReference type="PANTHER" id="PTHR30347">
    <property type="entry name" value="POTASSIUM CHANNEL RELATED"/>
    <property type="match status" value="1"/>
</dbReference>
<keyword evidence="3" id="KW-1003">Cell membrane</keyword>
<dbReference type="SUPFAM" id="SSF50182">
    <property type="entry name" value="Sm-like ribonucleoproteins"/>
    <property type="match status" value="1"/>
</dbReference>
<evidence type="ECO:0000256" key="9">
    <source>
        <dbReference type="SAM" id="SignalP"/>
    </source>
</evidence>
<gene>
    <name evidence="15" type="ORF">KME65_17975</name>
</gene>
<feature type="transmembrane region" description="Helical" evidence="8">
    <location>
        <begin position="702"/>
        <end position="730"/>
    </location>
</feature>
<dbReference type="InterPro" id="IPR025692">
    <property type="entry name" value="MscS_IM_dom1"/>
</dbReference>
<feature type="domain" description="Mechanosensitive ion channel inner membrane" evidence="11">
    <location>
        <begin position="515"/>
        <end position="849"/>
    </location>
</feature>
<dbReference type="InterPro" id="IPR011066">
    <property type="entry name" value="MscS_channel_C_sf"/>
</dbReference>
<feature type="domain" description="Mechanosensitive ion channel MscS porin" evidence="12">
    <location>
        <begin position="54"/>
        <end position="280"/>
    </location>
</feature>
<keyword evidence="4 8" id="KW-0812">Transmembrane</keyword>
<evidence type="ECO:0000259" key="11">
    <source>
        <dbReference type="Pfam" id="PF12794"/>
    </source>
</evidence>
<dbReference type="Pfam" id="PF21082">
    <property type="entry name" value="MS_channel_3rd"/>
    <property type="match status" value="1"/>
</dbReference>
<protein>
    <submittedName>
        <fullName evidence="15">Mechanosensitive ion channel</fullName>
    </submittedName>
</protein>
<dbReference type="InterPro" id="IPR010920">
    <property type="entry name" value="LSM_dom_sf"/>
</dbReference>
<evidence type="ECO:0000256" key="3">
    <source>
        <dbReference type="ARBA" id="ARBA00022475"/>
    </source>
</evidence>
<dbReference type="InterPro" id="IPR006685">
    <property type="entry name" value="MscS_channel_2nd"/>
</dbReference>
<dbReference type="InterPro" id="IPR049142">
    <property type="entry name" value="MS_channel_1st"/>
</dbReference>
<feature type="domain" description="Mechanosensitive ion channel MscS" evidence="10">
    <location>
        <begin position="955"/>
        <end position="1020"/>
    </location>
</feature>
<feature type="coiled-coil region" evidence="7">
    <location>
        <begin position="232"/>
        <end position="274"/>
    </location>
</feature>
<feature type="transmembrane region" description="Helical" evidence="8">
    <location>
        <begin position="817"/>
        <end position="834"/>
    </location>
</feature>
<keyword evidence="6 8" id="KW-0472">Membrane</keyword>
<evidence type="ECO:0000259" key="12">
    <source>
        <dbReference type="Pfam" id="PF12795"/>
    </source>
</evidence>
<feature type="chain" id="PRO_5036737585" evidence="9">
    <location>
        <begin position="26"/>
        <end position="1134"/>
    </location>
</feature>
<feature type="transmembrane region" description="Helical" evidence="8">
    <location>
        <begin position="940"/>
        <end position="967"/>
    </location>
</feature>
<reference evidence="15 16" key="1">
    <citation type="submission" date="2021-05" db="EMBL/GenBank/DDBJ databases">
        <title>Genetic and Functional Diversity in Clade A Lucinid endosymbionts from the Bahamas.</title>
        <authorList>
            <person name="Giani N.M."/>
            <person name="Engel A.S."/>
            <person name="Campbell B.J."/>
        </authorList>
    </citation>
    <scope>NUCLEOTIDE SEQUENCE [LARGE SCALE GENOMIC DNA]</scope>
    <source>
        <strain evidence="15">LUC16012Gg_MoonRockCtena</strain>
    </source>
</reference>
<dbReference type="SUPFAM" id="SSF82861">
    <property type="entry name" value="Mechanosensitive channel protein MscS (YggB), transmembrane region"/>
    <property type="match status" value="1"/>
</dbReference>
<evidence type="ECO:0000256" key="5">
    <source>
        <dbReference type="ARBA" id="ARBA00022989"/>
    </source>
</evidence>
<feature type="transmembrane region" description="Helical" evidence="8">
    <location>
        <begin position="661"/>
        <end position="681"/>
    </location>
</feature>
<evidence type="ECO:0000256" key="6">
    <source>
        <dbReference type="ARBA" id="ARBA00023136"/>
    </source>
</evidence>
<evidence type="ECO:0000259" key="13">
    <source>
        <dbReference type="Pfam" id="PF21082"/>
    </source>
</evidence>
<dbReference type="Gene3D" id="3.30.70.100">
    <property type="match status" value="1"/>
</dbReference>
<proteinExistence type="inferred from homology"/>
<dbReference type="InterPro" id="IPR011014">
    <property type="entry name" value="MscS_channel_TM-2"/>
</dbReference>
<sequence length="1134" mass="127713">MICRPPLREILFTLLLISHCLVAWAEKPNQNSQQNLPLTQEQLELTRTRISQDTTLEQVHKDKVMELLEQTQSWLQQTARIRGEISHLEQQIKEAPEQIRTLRAGINQRHEEDDRLNRFIQASDLAALEVRISQEELKLSQARDDQKSQLEELSTLFAGSKQIGSEISASSESMAKIRSEIEGLPQNELMQIRQARLMSLQAREAMRQAELDMLTLRLGNQSLLTNLTQAKRDATAVQISRLQANLKQLNQAAADIRETEAKQARQAAEELEQETVTLPLPLQIIAQENAKTRSELEQLVYWEKRVQQQLTSTKRKLVQIQTDFGHSRQRVEVVGGSEAIGKMLSRRRAALPSLRSYSRSSAERKYEINKATDRQVEIEELLLQRGNLSDHVETITRSLLEGLSDQEAQRLNKQAFSLAGARREALNELQEAYGRYIGQLTALDLAERQLLDLSKSYIDYIDDQLIWISSGGLRDIFDPAQLLSSLGWLVSPQHWQELGTDLVSASRHNVHTAFTVLLLFLFVVWKQPFARLQIPVLSRATRKISTDSIRLTLKALFYTLVKISALPVLMIGSGLLLISLPTAAPFTLAIATSLIRVGITLSAALLLYQLCLPEGIGIRHLRWNSKICLAVAHELRWAIPVAAPLRFLVALGAGDSLPAEALTLSSIATIGLMIVFILFTYRLLRKQGSLMPTWSGINPHALLLQLHFLWFPFLILIGVGLIFTTGIGYMTLTLGLLERVELTIWFFIGLYTLRELLLRYLFIAERRLRYQNALQRRQELRAQREQEQQQIEDESSVITAEIPELNFEALSEQAKRLVRFGYLLGSVVGAWLIWSDLLPALDFLDNVQLPINTSTMIDGVLTETPLTLRDILFGVVILSVTFLAAKNLPGVLEITLLQRLPLESGARYALTMLLQYLIVGIGLIMAFSIIGFQWSKIQWLVAALGVGLGFGLQEIVANFISGIILLFERPIRVGDVVTLDTTTGVVSRIRIRATTITNYDKQELLIPNKEFITGRVINWTLTDKVNRIIITVGVAYGSDVNKAMELMIETAEENENVLQEPKPVATFEAFGDSSLTLLLRAYLGSMDNRLATITALHEGINNKFLEAGIEIPFPQRDLHLVSANPLRVKIDKPT</sequence>
<feature type="signal peptide" evidence="9">
    <location>
        <begin position="1"/>
        <end position="25"/>
    </location>
</feature>
<evidence type="ECO:0000259" key="14">
    <source>
        <dbReference type="Pfam" id="PF21088"/>
    </source>
</evidence>
<dbReference type="Gene3D" id="2.30.30.60">
    <property type="match status" value="1"/>
</dbReference>
<dbReference type="InterPro" id="IPR052702">
    <property type="entry name" value="MscS-like_channel"/>
</dbReference>
<comment type="subcellular location">
    <subcellularLocation>
        <location evidence="1">Cell membrane</location>
        <topology evidence="1">Multi-pass membrane protein</topology>
    </subcellularLocation>
</comment>
<feature type="transmembrane region" description="Helical" evidence="8">
    <location>
        <begin position="586"/>
        <end position="607"/>
    </location>
</feature>
<evidence type="ECO:0000256" key="4">
    <source>
        <dbReference type="ARBA" id="ARBA00022692"/>
    </source>
</evidence>
<dbReference type="InterPro" id="IPR023408">
    <property type="entry name" value="MscS_beta-dom_sf"/>
</dbReference>
<feature type="transmembrane region" description="Helical" evidence="8">
    <location>
        <begin position="742"/>
        <end position="762"/>
    </location>
</feature>
<dbReference type="AlphaFoldDB" id="A0A944MC04"/>
<name>A0A944MC04_9GAMM</name>
<keyword evidence="9" id="KW-0732">Signal</keyword>
<dbReference type="PANTHER" id="PTHR30347:SF1">
    <property type="entry name" value="MECHANOSENSITIVE CHANNEL MSCK"/>
    <property type="match status" value="1"/>
</dbReference>
<keyword evidence="7" id="KW-0175">Coiled coil</keyword>
<keyword evidence="5 8" id="KW-1133">Transmembrane helix</keyword>
<evidence type="ECO:0000259" key="10">
    <source>
        <dbReference type="Pfam" id="PF00924"/>
    </source>
</evidence>
<feature type="domain" description="Mechanosensitive ion channel transmembrane helices 2/3" evidence="14">
    <location>
        <begin position="913"/>
        <end position="953"/>
    </location>
</feature>
<dbReference type="Proteomes" id="UP000770889">
    <property type="component" value="Unassembled WGS sequence"/>
</dbReference>
<comment type="similarity">
    <text evidence="2">Belongs to the MscS (TC 1.A.23) family.</text>
</comment>
<evidence type="ECO:0000256" key="1">
    <source>
        <dbReference type="ARBA" id="ARBA00004651"/>
    </source>
</evidence>
<evidence type="ECO:0000313" key="16">
    <source>
        <dbReference type="Proteomes" id="UP000770889"/>
    </source>
</evidence>
<dbReference type="Pfam" id="PF12794">
    <property type="entry name" value="MscS_TM"/>
    <property type="match status" value="1"/>
</dbReference>
<comment type="caution">
    <text evidence="15">The sequence shown here is derived from an EMBL/GenBank/DDBJ whole genome shotgun (WGS) entry which is preliminary data.</text>
</comment>
<evidence type="ECO:0000256" key="8">
    <source>
        <dbReference type="SAM" id="Phobius"/>
    </source>
</evidence>
<dbReference type="GO" id="GO:0008381">
    <property type="term" value="F:mechanosensitive monoatomic ion channel activity"/>
    <property type="evidence" value="ECO:0007669"/>
    <property type="project" value="UniProtKB-ARBA"/>
</dbReference>
<dbReference type="GO" id="GO:0005886">
    <property type="term" value="C:plasma membrane"/>
    <property type="evidence" value="ECO:0007669"/>
    <property type="project" value="UniProtKB-SubCell"/>
</dbReference>
<dbReference type="SUPFAM" id="SSF82689">
    <property type="entry name" value="Mechanosensitive channel protein MscS (YggB), C-terminal domain"/>
    <property type="match status" value="1"/>
</dbReference>
<dbReference type="Pfam" id="PF00924">
    <property type="entry name" value="MS_channel_2nd"/>
    <property type="match status" value="1"/>
</dbReference>
<evidence type="ECO:0000256" key="7">
    <source>
        <dbReference type="SAM" id="Coils"/>
    </source>
</evidence>
<evidence type="ECO:0000256" key="2">
    <source>
        <dbReference type="ARBA" id="ARBA00008017"/>
    </source>
</evidence>
<dbReference type="EMBL" id="JAHHGM010000022">
    <property type="protein sequence ID" value="MBT2990850.1"/>
    <property type="molecule type" value="Genomic_DNA"/>
</dbReference>
<feature type="domain" description="Mechanosensitive ion channel MscS C-terminal" evidence="13">
    <location>
        <begin position="1029"/>
        <end position="1111"/>
    </location>
</feature>
<evidence type="ECO:0000313" key="15">
    <source>
        <dbReference type="EMBL" id="MBT2990850.1"/>
    </source>
</evidence>
<organism evidence="15 16">
    <name type="scientific">Candidatus Thiodiazotropha taylori</name>
    <dbReference type="NCBI Taxonomy" id="2792791"/>
    <lineage>
        <taxon>Bacteria</taxon>
        <taxon>Pseudomonadati</taxon>
        <taxon>Pseudomonadota</taxon>
        <taxon>Gammaproteobacteria</taxon>
        <taxon>Chromatiales</taxon>
        <taxon>Sedimenticolaceae</taxon>
        <taxon>Candidatus Thiodiazotropha</taxon>
    </lineage>
</organism>
<feature type="coiled-coil region" evidence="7">
    <location>
        <begin position="763"/>
        <end position="797"/>
    </location>
</feature>
<feature type="transmembrane region" description="Helical" evidence="8">
    <location>
        <begin position="555"/>
        <end position="580"/>
    </location>
</feature>
<dbReference type="Pfam" id="PF12795">
    <property type="entry name" value="MscS_porin"/>
    <property type="match status" value="1"/>
</dbReference>
<dbReference type="InterPro" id="IPR049278">
    <property type="entry name" value="MS_channel_C"/>
</dbReference>
<dbReference type="Gene3D" id="1.10.287.1260">
    <property type="match status" value="1"/>
</dbReference>